<dbReference type="Gene3D" id="2.40.30.20">
    <property type="match status" value="1"/>
</dbReference>
<comment type="catalytic activity">
    <reaction evidence="12">
        <text>ATP + H2O + 4 H(+)(in) = ADP + phosphate + 5 H(+)(out)</text>
        <dbReference type="Rhea" id="RHEA:57720"/>
        <dbReference type="ChEBI" id="CHEBI:15377"/>
        <dbReference type="ChEBI" id="CHEBI:15378"/>
        <dbReference type="ChEBI" id="CHEBI:30616"/>
        <dbReference type="ChEBI" id="CHEBI:43474"/>
        <dbReference type="ChEBI" id="CHEBI:456216"/>
        <dbReference type="EC" id="7.1.2.2"/>
    </reaction>
</comment>
<dbReference type="CDD" id="cd01132">
    <property type="entry name" value="F1-ATPase_alpha_CD"/>
    <property type="match status" value="1"/>
</dbReference>
<dbReference type="PROSITE" id="PS00152">
    <property type="entry name" value="ATPASE_ALPHA_BETA"/>
    <property type="match status" value="1"/>
</dbReference>
<keyword evidence="6 12" id="KW-0067">ATP-binding</keyword>
<keyword evidence="8 12" id="KW-0406">Ion transport</keyword>
<dbReference type="InterPro" id="IPR000793">
    <property type="entry name" value="ATP_synth_asu_C"/>
</dbReference>
<dbReference type="InterPro" id="IPR036121">
    <property type="entry name" value="ATPase_F1/V1/A1_a/bsu_N_sf"/>
</dbReference>
<dbReference type="Proteomes" id="UP000243140">
    <property type="component" value="Unassembled WGS sequence"/>
</dbReference>
<evidence type="ECO:0000256" key="2">
    <source>
        <dbReference type="ARBA" id="ARBA00008936"/>
    </source>
</evidence>
<dbReference type="CDD" id="cd18116">
    <property type="entry name" value="ATP-synt_F1_alpha_N"/>
    <property type="match status" value="1"/>
</dbReference>
<evidence type="ECO:0000256" key="10">
    <source>
        <dbReference type="ARBA" id="ARBA00023196"/>
    </source>
</evidence>
<evidence type="ECO:0000256" key="11">
    <source>
        <dbReference type="ARBA" id="ARBA00023310"/>
    </source>
</evidence>
<evidence type="ECO:0000256" key="3">
    <source>
        <dbReference type="ARBA" id="ARBA00022448"/>
    </source>
</evidence>
<evidence type="ECO:0000256" key="8">
    <source>
        <dbReference type="ARBA" id="ARBA00023065"/>
    </source>
</evidence>
<dbReference type="Pfam" id="PF00006">
    <property type="entry name" value="ATP-synt_ab"/>
    <property type="match status" value="1"/>
</dbReference>
<dbReference type="SUPFAM" id="SSF52540">
    <property type="entry name" value="P-loop containing nucleoside triphosphate hydrolases"/>
    <property type="match status" value="1"/>
</dbReference>
<dbReference type="InterPro" id="IPR038376">
    <property type="entry name" value="ATP_synth_asu_C_sf"/>
</dbReference>
<evidence type="ECO:0000256" key="9">
    <source>
        <dbReference type="ARBA" id="ARBA00023136"/>
    </source>
</evidence>
<dbReference type="NCBIfam" id="TIGR00962">
    <property type="entry name" value="atpA"/>
    <property type="match status" value="1"/>
</dbReference>
<dbReference type="SUPFAM" id="SSF47917">
    <property type="entry name" value="C-terminal domain of alpha and beta subunits of F1 ATP synthase"/>
    <property type="match status" value="1"/>
</dbReference>
<evidence type="ECO:0000256" key="12">
    <source>
        <dbReference type="HAMAP-Rule" id="MF_01346"/>
    </source>
</evidence>
<keyword evidence="9 12" id="KW-0472">Membrane</keyword>
<feature type="domain" description="ATPase F1/V1/A1 complex alpha/beta subunit N-terminal" evidence="15">
    <location>
        <begin position="29"/>
        <end position="95"/>
    </location>
</feature>
<evidence type="ECO:0000256" key="1">
    <source>
        <dbReference type="ARBA" id="ARBA00004370"/>
    </source>
</evidence>
<dbReference type="InterPro" id="IPR027417">
    <property type="entry name" value="P-loop_NTPase"/>
</dbReference>
<comment type="caution">
    <text evidence="16">The sequence shown here is derived from an EMBL/GenBank/DDBJ whole genome shotgun (WGS) entry which is preliminary data.</text>
</comment>
<dbReference type="HAMAP" id="MF_01346">
    <property type="entry name" value="ATP_synth_alpha_bact"/>
    <property type="match status" value="1"/>
</dbReference>
<accession>A0ABX3SQN3</accession>
<organism evidence="16 17">
    <name type="scientific">Mycobacterium malmoense</name>
    <dbReference type="NCBI Taxonomy" id="1780"/>
    <lineage>
        <taxon>Bacteria</taxon>
        <taxon>Bacillati</taxon>
        <taxon>Actinomycetota</taxon>
        <taxon>Actinomycetes</taxon>
        <taxon>Mycobacteriales</taxon>
        <taxon>Mycobacteriaceae</taxon>
        <taxon>Mycobacterium</taxon>
    </lineage>
</organism>
<dbReference type="InterPro" id="IPR020003">
    <property type="entry name" value="ATPase_a/bsu_AS"/>
</dbReference>
<evidence type="ECO:0000259" key="15">
    <source>
        <dbReference type="Pfam" id="PF02874"/>
    </source>
</evidence>
<feature type="site" description="Required for activity" evidence="12">
    <location>
        <position position="373"/>
    </location>
</feature>
<dbReference type="PANTHER" id="PTHR48082">
    <property type="entry name" value="ATP SYNTHASE SUBUNIT ALPHA, MITOCHONDRIAL"/>
    <property type="match status" value="1"/>
</dbReference>
<dbReference type="NCBIfam" id="NF009884">
    <property type="entry name" value="PRK13343.1"/>
    <property type="match status" value="1"/>
</dbReference>
<evidence type="ECO:0000313" key="17">
    <source>
        <dbReference type="Proteomes" id="UP000243140"/>
    </source>
</evidence>
<keyword evidence="10 12" id="KW-0139">CF(1)</keyword>
<keyword evidence="7 12" id="KW-1278">Translocase</keyword>
<dbReference type="SUPFAM" id="SSF50615">
    <property type="entry name" value="N-terminal domain of alpha and beta subunits of F1 ATP synthase"/>
    <property type="match status" value="1"/>
</dbReference>
<comment type="similarity">
    <text evidence="2 12">Belongs to the ATPase alpha/beta chains family.</text>
</comment>
<dbReference type="EC" id="7.1.2.2" evidence="12"/>
<name>A0ABX3SQN3_MYCMA</name>
<evidence type="ECO:0000259" key="13">
    <source>
        <dbReference type="Pfam" id="PF00006"/>
    </source>
</evidence>
<keyword evidence="4 12" id="KW-1003">Cell membrane</keyword>
<evidence type="ECO:0000256" key="6">
    <source>
        <dbReference type="ARBA" id="ARBA00022840"/>
    </source>
</evidence>
<gene>
    <name evidence="12" type="primary">atpA</name>
    <name evidence="16" type="ORF">BST29_16260</name>
</gene>
<feature type="binding site" evidence="12">
    <location>
        <begin position="172"/>
        <end position="179"/>
    </location>
    <ligand>
        <name>ATP</name>
        <dbReference type="ChEBI" id="CHEBI:30616"/>
    </ligand>
</feature>
<dbReference type="Gene3D" id="1.20.150.20">
    <property type="entry name" value="ATP synthase alpha/beta chain, C-terminal domain"/>
    <property type="match status" value="1"/>
</dbReference>
<keyword evidence="3 12" id="KW-0813">Transport</keyword>
<protein>
    <recommendedName>
        <fullName evidence="12">ATP synthase subunit alpha</fullName>
        <ecNumber evidence="12">7.1.2.2</ecNumber>
    </recommendedName>
    <alternativeName>
        <fullName evidence="12">ATP synthase F1 sector subunit alpha</fullName>
    </alternativeName>
    <alternativeName>
        <fullName evidence="12">F-ATPase subunit alpha</fullName>
    </alternativeName>
</protein>
<feature type="domain" description="ATPase F1/V1/A1 complex alpha/beta subunit nucleotide-binding" evidence="13">
    <location>
        <begin position="152"/>
        <end position="375"/>
    </location>
</feature>
<evidence type="ECO:0000256" key="7">
    <source>
        <dbReference type="ARBA" id="ARBA00022967"/>
    </source>
</evidence>
<dbReference type="Pfam" id="PF02874">
    <property type="entry name" value="ATP-synt_ab_N"/>
    <property type="match status" value="1"/>
</dbReference>
<evidence type="ECO:0000259" key="14">
    <source>
        <dbReference type="Pfam" id="PF00306"/>
    </source>
</evidence>
<keyword evidence="11 12" id="KW-0066">ATP synthesis</keyword>
<dbReference type="Gene3D" id="3.40.50.300">
    <property type="entry name" value="P-loop containing nucleotide triphosphate hydrolases"/>
    <property type="match status" value="1"/>
</dbReference>
<dbReference type="InterPro" id="IPR005294">
    <property type="entry name" value="ATP_synth_F1_asu"/>
</dbReference>
<dbReference type="InterPro" id="IPR004100">
    <property type="entry name" value="ATPase_F1/V1/A1_a/bsu_N"/>
</dbReference>
<dbReference type="InterPro" id="IPR000194">
    <property type="entry name" value="ATPase_F1/V1/A1_a/bsu_nucl-bd"/>
</dbReference>
<comment type="subcellular location">
    <subcellularLocation>
        <location evidence="12">Cell membrane</location>
        <topology evidence="12">Peripheral membrane protein</topology>
    </subcellularLocation>
    <subcellularLocation>
        <location evidence="1">Membrane</location>
    </subcellularLocation>
</comment>
<dbReference type="InterPro" id="IPR023366">
    <property type="entry name" value="ATP_synth_asu-like_sf"/>
</dbReference>
<feature type="domain" description="ATP synthase alpha subunit C-terminal" evidence="14">
    <location>
        <begin position="382"/>
        <end position="507"/>
    </location>
</feature>
<evidence type="ECO:0000313" key="16">
    <source>
        <dbReference type="EMBL" id="ORA80686.1"/>
    </source>
</evidence>
<reference evidence="16 17" key="1">
    <citation type="submission" date="2017-02" db="EMBL/GenBank/DDBJ databases">
        <title>The new phylogeny of genus Mycobacterium.</title>
        <authorList>
            <person name="Tortoli E."/>
            <person name="Trovato A."/>
            <person name="Cirillo D.M."/>
        </authorList>
    </citation>
    <scope>NUCLEOTIDE SEQUENCE [LARGE SCALE GENOMIC DNA]</scope>
    <source>
        <strain evidence="16 17">IP1130001</strain>
    </source>
</reference>
<dbReference type="PIRSF" id="PIRSF039088">
    <property type="entry name" value="F_ATPase_subunit_alpha"/>
    <property type="match status" value="1"/>
</dbReference>
<keyword evidence="5 12" id="KW-0547">Nucleotide-binding</keyword>
<evidence type="ECO:0000256" key="4">
    <source>
        <dbReference type="ARBA" id="ARBA00022475"/>
    </source>
</evidence>
<keyword evidence="17" id="KW-1185">Reference proteome</keyword>
<dbReference type="InterPro" id="IPR033732">
    <property type="entry name" value="ATP_synth_F1_a_nt-bd_dom"/>
</dbReference>
<evidence type="ECO:0000256" key="5">
    <source>
        <dbReference type="ARBA" id="ARBA00022741"/>
    </source>
</evidence>
<sequence length="554" mass="59882">MAELTISADDIQSAIEEYVGSFTSDTSREEVGTVIDAGDGIAHVEGLPSVMTQELLEFPGGVLGVALNLDEHSVGVVILGDFEKIEEGQQVKRTGDVLSVPVGDAFLGRVVNPLGQPIDGRGDIDAGERRALELQAPSVVQRQGVKEPLQTGIKAIDAMTPIGRGQRQLIIGDRKTGKTAVCVDTILNQRQNWESGDEKKQVRCVYVAIGQKGTTIAAVRRALEEGGAMDYTTIVAAPASDSAGFKWLAPYTGSAIAQHWMYDGKHVLIVFDDLTKQAEAYRAISLLLRRPPGREAYPGDVFYLHSRLLERCAKLSDELGGGSLTGLPIIETKANDISAYIPTNVISITDGQCFLETDLFNQGVRPAINVGVSVSRVGGAAQIKAMKEVAGSLRLDLSQYRELEAFAAFASDLDATSKAQLERGARLVELLKQPQYQPMPVEEQVVSIFLGTGGHLDSVPVEDVRRFEVELLDHIRASEEKILATIRDSQQLTDETADALTEVIKNFKKGFAATGGGSVVPDEHVEALDADELAKESVKVKKPKPEKVEKKEKK</sequence>
<dbReference type="RefSeq" id="WP_083011191.1">
    <property type="nucleotide sequence ID" value="NZ_CP060015.1"/>
</dbReference>
<dbReference type="EMBL" id="MVHV01000016">
    <property type="protein sequence ID" value="ORA80686.1"/>
    <property type="molecule type" value="Genomic_DNA"/>
</dbReference>
<dbReference type="CDD" id="cd18113">
    <property type="entry name" value="ATP-synt_F1_alpha_C"/>
    <property type="match status" value="1"/>
</dbReference>
<proteinExistence type="inferred from homology"/>
<keyword evidence="12" id="KW-0375">Hydrogen ion transport</keyword>
<dbReference type="Pfam" id="PF00306">
    <property type="entry name" value="ATP-synt_ab_C"/>
    <property type="match status" value="1"/>
</dbReference>
<comment type="function">
    <text evidence="12">Produces ATP from ADP in the presence of a proton gradient across the membrane. The alpha chain is a regulatory subunit.</text>
</comment>
<dbReference type="PANTHER" id="PTHR48082:SF2">
    <property type="entry name" value="ATP SYNTHASE SUBUNIT ALPHA, MITOCHONDRIAL"/>
    <property type="match status" value="1"/>
</dbReference>